<accession>A0ACB9T5Q0</accession>
<gene>
    <name evidence="1" type="ORF">MML48_5g00001518</name>
</gene>
<evidence type="ECO:0000313" key="2">
    <source>
        <dbReference type="Proteomes" id="UP001056778"/>
    </source>
</evidence>
<name>A0ACB9T5Q0_HOLOL</name>
<protein>
    <submittedName>
        <fullName evidence="1">Crossveinless 2</fullName>
    </submittedName>
</protein>
<organism evidence="1 2">
    <name type="scientific">Holotrichia oblita</name>
    <name type="common">Chafer beetle</name>
    <dbReference type="NCBI Taxonomy" id="644536"/>
    <lineage>
        <taxon>Eukaryota</taxon>
        <taxon>Metazoa</taxon>
        <taxon>Ecdysozoa</taxon>
        <taxon>Arthropoda</taxon>
        <taxon>Hexapoda</taxon>
        <taxon>Insecta</taxon>
        <taxon>Pterygota</taxon>
        <taxon>Neoptera</taxon>
        <taxon>Endopterygota</taxon>
        <taxon>Coleoptera</taxon>
        <taxon>Polyphaga</taxon>
        <taxon>Scarabaeiformia</taxon>
        <taxon>Scarabaeidae</taxon>
        <taxon>Melolonthinae</taxon>
        <taxon>Holotrichia</taxon>
    </lineage>
</organism>
<dbReference type="EMBL" id="CM043019">
    <property type="protein sequence ID" value="KAI4462155.1"/>
    <property type="molecule type" value="Genomic_DNA"/>
</dbReference>
<reference evidence="1" key="1">
    <citation type="submission" date="2022-04" db="EMBL/GenBank/DDBJ databases">
        <title>Chromosome-scale genome assembly of Holotrichia oblita Faldermann.</title>
        <authorList>
            <person name="Rongchong L."/>
        </authorList>
    </citation>
    <scope>NUCLEOTIDE SEQUENCE</scope>
    <source>
        <strain evidence="1">81SQS9</strain>
    </source>
</reference>
<evidence type="ECO:0000313" key="1">
    <source>
        <dbReference type="EMBL" id="KAI4462155.1"/>
    </source>
</evidence>
<keyword evidence="2" id="KW-1185">Reference proteome</keyword>
<proteinExistence type="predicted"/>
<comment type="caution">
    <text evidence="1">The sequence shown here is derived from an EMBL/GenBank/DDBJ whole genome shotgun (WGS) entry which is preliminary data.</text>
</comment>
<dbReference type="Proteomes" id="UP001056778">
    <property type="component" value="Chromosome 5"/>
</dbReference>
<sequence>MFMFIFRLNVEKIQDEIEHVCVLDVSIASAQCLLNMWLNDYITVVFMVTGPIQRYVRVIREVYPEIEPEKVDGNLPQVCVVGDVVYEAEEPVPADQPCLKCKCQPPGVHCETTRCSKKPGCRAIHKPNSCCPEYQCAECEHEGKTYGNGERLESKPGGECQVCYCRGGEVQCTEVSCYIRTDCEGKTVPGQCCPKYEHCPAIEPTSGKSSPKPDTEDHETTTKSYVDPATNTSAENEIAETTLTLEKDENLLPSESTTTSSVSKLNLNGQVNKNEEVDDANVPKITIHEIIPEVKEITEPPKQENTSIVQGQLLVEEKVPVIHEENHTNDVEDDATLESSELSEVFQHPPPVLRIGDKLLFLNKGELLPEKGASTPSAVFTIIGAEGLQRGDIESMEHHELPKEVEVPVTEVPKPPTSSTTITAEIKNDSSESDKIEKEPSTVAASPTSNSSDASVTDPSQVASDNNLKTDDNTTIDVAVELASGNFEDQSQEVENKTDSPPTTSSTEIPSTSKKPIEDDQKIKIEEIVQLENPAYPPIPDIMSQQGAEYVDHNIEIVENTSKDNIESSTVDSKILPDVLPFRRNGTELQNATHASWLKSDDNTPLINEKAALPAEILKEVAASDLESVTTEIMVTTTTTTSENPVLKSGKRSSELAEDMLPIEGFKGDDLLKYGAIVDKDSLLENQVKKLAADDDDMIGLASTLSREKSRSTESLESSSADISGENTTPKGALHVSLASTEDASIEGYPQDNTKATSSSEETISIKNGTDVEIIDPSLIGLNTSHTNTTHEENSKEFHQDRVEKRTINRPFDPESEKIFQELDSELHLLDGSHASGKDTEEEKKKEAEIIFKELLDEVNASTSKTTPTSGGKNADSDVLQRVSDAIAKFQLKEARQSLDVNILGILRDFFTSQYKSYKDI</sequence>